<dbReference type="EMBL" id="KB445805">
    <property type="protein sequence ID" value="EMD33602.1"/>
    <property type="molecule type" value="Genomic_DNA"/>
</dbReference>
<dbReference type="HOGENOM" id="CLU_006586_10_6_1"/>
<reference evidence="3 4" key="1">
    <citation type="journal article" date="2012" name="Proc. Natl. Acad. Sci. U.S.A.">
        <title>Comparative genomics of Ceriporiopsis subvermispora and Phanerochaete chrysosporium provide insight into selective ligninolysis.</title>
        <authorList>
            <person name="Fernandez-Fueyo E."/>
            <person name="Ruiz-Duenas F.J."/>
            <person name="Ferreira P."/>
            <person name="Floudas D."/>
            <person name="Hibbett D.S."/>
            <person name="Canessa P."/>
            <person name="Larrondo L.F."/>
            <person name="James T.Y."/>
            <person name="Seelenfreund D."/>
            <person name="Lobos S."/>
            <person name="Polanco R."/>
            <person name="Tello M."/>
            <person name="Honda Y."/>
            <person name="Watanabe T."/>
            <person name="Watanabe T."/>
            <person name="Ryu J.S."/>
            <person name="Kubicek C.P."/>
            <person name="Schmoll M."/>
            <person name="Gaskell J."/>
            <person name="Hammel K.E."/>
            <person name="St John F.J."/>
            <person name="Vanden Wymelenberg A."/>
            <person name="Sabat G."/>
            <person name="Splinter BonDurant S."/>
            <person name="Syed K."/>
            <person name="Yadav J.S."/>
            <person name="Doddapaneni H."/>
            <person name="Subramanian V."/>
            <person name="Lavin J.L."/>
            <person name="Oguiza J.A."/>
            <person name="Perez G."/>
            <person name="Pisabarro A.G."/>
            <person name="Ramirez L."/>
            <person name="Santoyo F."/>
            <person name="Master E."/>
            <person name="Coutinho P.M."/>
            <person name="Henrissat B."/>
            <person name="Lombard V."/>
            <person name="Magnuson J.K."/>
            <person name="Kuees U."/>
            <person name="Hori C."/>
            <person name="Igarashi K."/>
            <person name="Samejima M."/>
            <person name="Held B.W."/>
            <person name="Barry K.W."/>
            <person name="LaButti K.M."/>
            <person name="Lapidus A."/>
            <person name="Lindquist E.A."/>
            <person name="Lucas S.M."/>
            <person name="Riley R."/>
            <person name="Salamov A.A."/>
            <person name="Hoffmeister D."/>
            <person name="Schwenk D."/>
            <person name="Hadar Y."/>
            <person name="Yarden O."/>
            <person name="de Vries R.P."/>
            <person name="Wiebenga A."/>
            <person name="Stenlid J."/>
            <person name="Eastwood D."/>
            <person name="Grigoriev I.V."/>
            <person name="Berka R.M."/>
            <person name="Blanchette R.A."/>
            <person name="Kersten P."/>
            <person name="Martinez A.T."/>
            <person name="Vicuna R."/>
            <person name="Cullen D."/>
        </authorList>
    </citation>
    <scope>NUCLEOTIDE SEQUENCE [LARGE SCALE GENOMIC DNA]</scope>
    <source>
        <strain evidence="3 4">B</strain>
    </source>
</reference>
<sequence length="558" mass="60719">MCRMVCWIALLTALVPLLPAWAFLDPTVNLDAGIFIGKSNGSANAYLGIPYAKQPLGNLRFRQLEPNEPFFGIVNASEFGSVCPQVTEAVPTGTGGADEQTLDAMLAAKFPDAGVAGAEDCLRINIWVPKGSKPGDDLPVVVWLHPGEEGFVNGLLSLTRHTGAFVFGSSSSYNGEPIVARSIQNGQPIIYANLNYRYAAFGFLPGREAQDAGITNLGLRDQREALRWLQRYIRSFGGDPRRVTIWGLNSGSESVAMQMLTNGGNNEGLFSGAFMQSGFPLPLNNFTQLQVTYDALVNGTNCTSALDTLECLRQVSLETLTTAMNAIPPETIGEGWEVIVDDEFIPEQPTTLLMKGSVARVPYIIADTDDEGTETALFFTTLDTDEAMREWIATEALPGASDDEVNQILALYPNDPAQGSPFDTGTDNQIFPHFKQLAAIEGDLEFQGLRRFFLNQTAAHQPSWTYLSKLFKTLPGIGAGTATDLLNLYGPGDLTDLLINFVARGNPNNGTGLFWPEWKVDSRNILTIANDSTLSIENDTFREEGMNLLVSLLLENPQ</sequence>
<dbReference type="Gene3D" id="3.40.50.1820">
    <property type="entry name" value="alpha/beta hydrolase"/>
    <property type="match status" value="1"/>
</dbReference>
<dbReference type="Pfam" id="PF00135">
    <property type="entry name" value="COesterase"/>
    <property type="match status" value="2"/>
</dbReference>
<accession>M2R613</accession>
<dbReference type="OrthoDB" id="408631at2759"/>
<protein>
    <recommendedName>
        <fullName evidence="2">Carboxylesterase type B domain-containing protein</fullName>
    </recommendedName>
</protein>
<dbReference type="InterPro" id="IPR002018">
    <property type="entry name" value="CarbesteraseB"/>
</dbReference>
<keyword evidence="4" id="KW-1185">Reference proteome</keyword>
<organism evidence="3 4">
    <name type="scientific">Ceriporiopsis subvermispora (strain B)</name>
    <name type="common">White-rot fungus</name>
    <name type="synonym">Gelatoporia subvermispora</name>
    <dbReference type="NCBI Taxonomy" id="914234"/>
    <lineage>
        <taxon>Eukaryota</taxon>
        <taxon>Fungi</taxon>
        <taxon>Dikarya</taxon>
        <taxon>Basidiomycota</taxon>
        <taxon>Agaricomycotina</taxon>
        <taxon>Agaricomycetes</taxon>
        <taxon>Polyporales</taxon>
        <taxon>Gelatoporiaceae</taxon>
        <taxon>Gelatoporia</taxon>
    </lineage>
</organism>
<dbReference type="InterPro" id="IPR029058">
    <property type="entry name" value="AB_hydrolase_fold"/>
</dbReference>
<dbReference type="AlphaFoldDB" id="M2R613"/>
<dbReference type="PANTHER" id="PTHR11559">
    <property type="entry name" value="CARBOXYLESTERASE"/>
    <property type="match status" value="1"/>
</dbReference>
<dbReference type="STRING" id="914234.M2R613"/>
<feature type="signal peptide" evidence="1">
    <location>
        <begin position="1"/>
        <end position="22"/>
    </location>
</feature>
<dbReference type="InterPro" id="IPR050309">
    <property type="entry name" value="Type-B_Carboxylest/Lipase"/>
</dbReference>
<dbReference type="Proteomes" id="UP000016930">
    <property type="component" value="Unassembled WGS sequence"/>
</dbReference>
<evidence type="ECO:0000256" key="1">
    <source>
        <dbReference type="SAM" id="SignalP"/>
    </source>
</evidence>
<evidence type="ECO:0000259" key="2">
    <source>
        <dbReference type="Pfam" id="PF00135"/>
    </source>
</evidence>
<feature type="chain" id="PRO_5004023802" description="Carboxylesterase type B domain-containing protein" evidence="1">
    <location>
        <begin position="23"/>
        <end position="558"/>
    </location>
</feature>
<feature type="domain" description="Carboxylesterase type B" evidence="2">
    <location>
        <begin position="25"/>
        <end position="149"/>
    </location>
</feature>
<evidence type="ECO:0000313" key="4">
    <source>
        <dbReference type="Proteomes" id="UP000016930"/>
    </source>
</evidence>
<feature type="domain" description="Carboxylesterase type B" evidence="2">
    <location>
        <begin position="161"/>
        <end position="379"/>
    </location>
</feature>
<name>M2R613_CERS8</name>
<dbReference type="SUPFAM" id="SSF53474">
    <property type="entry name" value="alpha/beta-Hydrolases"/>
    <property type="match status" value="1"/>
</dbReference>
<keyword evidence="1" id="KW-0732">Signal</keyword>
<dbReference type="ESTHER" id="cers8-m2r613">
    <property type="family name" value="Fungal_carboxylesterase_lipase"/>
</dbReference>
<gene>
    <name evidence="3" type="ORF">CERSUDRAFT_125892</name>
</gene>
<evidence type="ECO:0000313" key="3">
    <source>
        <dbReference type="EMBL" id="EMD33602.1"/>
    </source>
</evidence>
<proteinExistence type="predicted"/>